<dbReference type="InterPro" id="IPR001715">
    <property type="entry name" value="CH_dom"/>
</dbReference>
<keyword evidence="10" id="KW-1185">Reference proteome</keyword>
<evidence type="ECO:0000313" key="9">
    <source>
        <dbReference type="EMBL" id="CAG8518708.1"/>
    </source>
</evidence>
<evidence type="ECO:0000256" key="6">
    <source>
        <dbReference type="ARBA" id="ARBA00023212"/>
    </source>
</evidence>
<feature type="domain" description="Calponin-homology (CH)" evidence="8">
    <location>
        <begin position="3"/>
        <end position="119"/>
    </location>
</feature>
<evidence type="ECO:0000256" key="5">
    <source>
        <dbReference type="ARBA" id="ARBA00023054"/>
    </source>
</evidence>
<dbReference type="Gene3D" id="1.10.418.10">
    <property type="entry name" value="Calponin-like domain"/>
    <property type="match status" value="1"/>
</dbReference>
<evidence type="ECO:0000256" key="3">
    <source>
        <dbReference type="ARBA" id="ARBA00022490"/>
    </source>
</evidence>
<accession>A0A9N9F9I8</accession>
<feature type="coiled-coil region" evidence="7">
    <location>
        <begin position="181"/>
        <end position="421"/>
    </location>
</feature>
<dbReference type="AlphaFoldDB" id="A0A9N9F9I8"/>
<dbReference type="Proteomes" id="UP000789572">
    <property type="component" value="Unassembled WGS sequence"/>
</dbReference>
<dbReference type="PANTHER" id="PTHR18947">
    <property type="entry name" value="HOOK PROTEINS"/>
    <property type="match status" value="1"/>
</dbReference>
<keyword evidence="6" id="KW-0206">Cytoskeleton</keyword>
<evidence type="ECO:0000256" key="2">
    <source>
        <dbReference type="ARBA" id="ARBA00006946"/>
    </source>
</evidence>
<evidence type="ECO:0000256" key="1">
    <source>
        <dbReference type="ARBA" id="ARBA00004245"/>
    </source>
</evidence>
<dbReference type="Gene3D" id="1.10.287.1490">
    <property type="match status" value="1"/>
</dbReference>
<feature type="coiled-coil region" evidence="7">
    <location>
        <begin position="463"/>
        <end position="490"/>
    </location>
</feature>
<proteinExistence type="inferred from homology"/>
<sequence>MSEQQQTAFVDWVNTFNNISNPVNKLKDLTDGRALFEILHEIEPVWFKIDQQSDVRDDTYWVVKSRRLQKLHKLLMRHYEEKLGHSTKGLDQPDLVAIAKEDDLAATMTLCSLIVTWAVCHENKAIYIEKIQKLSPSSQEGLMVLIAGVMRKLEESSSVEPNTVEASEDMSYDSSNYIKERNKLVSDKEALERSLQALIAEHTQLRDQFDDLQAERDELKQRLKDIEISLAQTQSAHSGKADFRMKTEIETLRQEINTSEVRRHEAEMLLESQNAVIAELTRKVEELHFKEEEAARLKDQLDESRHNNEKLKKAENAIEKYKKKMEEGADLRRMFKTLEEENRQLAEQNAQITEDFSKVNKIKAQLEPYKNKVEELEQKNKELVSLRNKYEYEYKNMRAKIEAYEMEKSRDIERIQLLEDRLRELEFGGGERLNLDEKEEEVDDIDAPVMGGELANALTGTTMTQLRLKNNELERELRSWRSKGKSADDDQEIIVLQRQLADAVRILTEKLDLENKLARVMSGAGLDINDSNKELNNTKKQLFDVEFKLKNAEKQLAEYKANSAIDERVKDIEAEREMYKAKYEELDLLLKSFGNSTEGELKAEIVKCKLQNTTNIEKIKRLRNVMAGQDEAIKNHMAIEESFKVEKETLEERFRQLKREYEEAKAQLALENRLMVSAWFGIGRLIQRDNVSLQRGTAPKAFLGQQRQAASGQMKRR</sequence>
<dbReference type="GO" id="GO:0030705">
    <property type="term" value="P:cytoskeleton-dependent intracellular transport"/>
    <property type="evidence" value="ECO:0007669"/>
    <property type="project" value="InterPro"/>
</dbReference>
<keyword evidence="4" id="KW-0493">Microtubule</keyword>
<comment type="similarity">
    <text evidence="2">Belongs to the hook family.</text>
</comment>
<protein>
    <submittedName>
        <fullName evidence="9">10885_t:CDS:1</fullName>
    </submittedName>
</protein>
<dbReference type="GO" id="GO:0008017">
    <property type="term" value="F:microtubule binding"/>
    <property type="evidence" value="ECO:0007669"/>
    <property type="project" value="InterPro"/>
</dbReference>
<feature type="coiled-coil region" evidence="7">
    <location>
        <begin position="640"/>
        <end position="674"/>
    </location>
</feature>
<dbReference type="GO" id="GO:0005874">
    <property type="term" value="C:microtubule"/>
    <property type="evidence" value="ECO:0007669"/>
    <property type="project" value="UniProtKB-KW"/>
</dbReference>
<comment type="subcellular location">
    <subcellularLocation>
        <location evidence="1">Cytoplasm</location>
        <location evidence="1">Cytoskeleton</location>
    </subcellularLocation>
</comment>
<evidence type="ECO:0000313" key="10">
    <source>
        <dbReference type="Proteomes" id="UP000789572"/>
    </source>
</evidence>
<evidence type="ECO:0000259" key="8">
    <source>
        <dbReference type="PROSITE" id="PS50021"/>
    </source>
</evidence>
<dbReference type="CDD" id="cd22211">
    <property type="entry name" value="HkD_SF"/>
    <property type="match status" value="1"/>
</dbReference>
<dbReference type="Pfam" id="PF05622">
    <property type="entry name" value="HOOK"/>
    <property type="match status" value="1"/>
</dbReference>
<dbReference type="PROSITE" id="PS50021">
    <property type="entry name" value="CH"/>
    <property type="match status" value="1"/>
</dbReference>
<dbReference type="InterPro" id="IPR008636">
    <property type="entry name" value="Hook_C"/>
</dbReference>
<evidence type="ECO:0000256" key="4">
    <source>
        <dbReference type="ARBA" id="ARBA00022701"/>
    </source>
</evidence>
<dbReference type="Pfam" id="PF19047">
    <property type="entry name" value="HOOK_N"/>
    <property type="match status" value="1"/>
</dbReference>
<dbReference type="GO" id="GO:0031122">
    <property type="term" value="P:cytoplasmic microtubule organization"/>
    <property type="evidence" value="ECO:0007669"/>
    <property type="project" value="InterPro"/>
</dbReference>
<keyword evidence="3" id="KW-0963">Cytoplasm</keyword>
<reference evidence="9" key="1">
    <citation type="submission" date="2021-06" db="EMBL/GenBank/DDBJ databases">
        <authorList>
            <person name="Kallberg Y."/>
            <person name="Tangrot J."/>
            <person name="Rosling A."/>
        </authorList>
    </citation>
    <scope>NUCLEOTIDE SEQUENCE</scope>
    <source>
        <strain evidence="9">IA702</strain>
    </source>
</reference>
<dbReference type="GO" id="GO:0005815">
    <property type="term" value="C:microtubule organizing center"/>
    <property type="evidence" value="ECO:0007669"/>
    <property type="project" value="TreeGrafter"/>
</dbReference>
<dbReference type="GO" id="GO:0005737">
    <property type="term" value="C:cytoplasm"/>
    <property type="evidence" value="ECO:0007669"/>
    <property type="project" value="TreeGrafter"/>
</dbReference>
<name>A0A9N9F9I8_9GLOM</name>
<feature type="coiled-coil region" evidence="7">
    <location>
        <begin position="535"/>
        <end position="589"/>
    </location>
</feature>
<comment type="caution">
    <text evidence="9">The sequence shown here is derived from an EMBL/GenBank/DDBJ whole genome shotgun (WGS) entry which is preliminary data.</text>
</comment>
<dbReference type="OrthoDB" id="49395at2759"/>
<dbReference type="EMBL" id="CAJVPJ010000383">
    <property type="protein sequence ID" value="CAG8518708.1"/>
    <property type="molecule type" value="Genomic_DNA"/>
</dbReference>
<dbReference type="InterPro" id="IPR036872">
    <property type="entry name" value="CH_dom_sf"/>
</dbReference>
<dbReference type="GO" id="GO:0051959">
    <property type="term" value="F:dynein light intermediate chain binding"/>
    <property type="evidence" value="ECO:0007669"/>
    <property type="project" value="TreeGrafter"/>
</dbReference>
<evidence type="ECO:0000256" key="7">
    <source>
        <dbReference type="SAM" id="Coils"/>
    </source>
</evidence>
<dbReference type="InterPro" id="IPR043936">
    <property type="entry name" value="HOOK_N"/>
</dbReference>
<keyword evidence="5 7" id="KW-0175">Coiled coil</keyword>
<dbReference type="PANTHER" id="PTHR18947:SF28">
    <property type="entry name" value="GIRDIN, ISOFORM A"/>
    <property type="match status" value="1"/>
</dbReference>
<dbReference type="SUPFAM" id="SSF116907">
    <property type="entry name" value="Hook domain"/>
    <property type="match status" value="1"/>
</dbReference>
<gene>
    <name evidence="9" type="ORF">POCULU_LOCUS3454</name>
</gene>
<organism evidence="9 10">
    <name type="scientific">Paraglomus occultum</name>
    <dbReference type="NCBI Taxonomy" id="144539"/>
    <lineage>
        <taxon>Eukaryota</taxon>
        <taxon>Fungi</taxon>
        <taxon>Fungi incertae sedis</taxon>
        <taxon>Mucoromycota</taxon>
        <taxon>Glomeromycotina</taxon>
        <taxon>Glomeromycetes</taxon>
        <taxon>Paraglomerales</taxon>
        <taxon>Paraglomeraceae</taxon>
        <taxon>Paraglomus</taxon>
    </lineage>
</organism>